<feature type="region of interest" description="Disordered" evidence="1">
    <location>
        <begin position="1"/>
        <end position="125"/>
    </location>
</feature>
<protein>
    <recommendedName>
        <fullName evidence="2">PPE-PPW subfamily C-terminal domain-containing protein</fullName>
    </recommendedName>
</protein>
<keyword evidence="4" id="KW-1185">Reference proteome</keyword>
<feature type="domain" description="PPE-PPW subfamily C-terminal" evidence="2">
    <location>
        <begin position="70"/>
        <end position="116"/>
    </location>
</feature>
<comment type="caution">
    <text evidence="3">The sequence shown here is derived from an EMBL/GenBank/DDBJ whole genome shotgun (WGS) entry which is preliminary data.</text>
</comment>
<evidence type="ECO:0000313" key="4">
    <source>
        <dbReference type="Proteomes" id="UP000186438"/>
    </source>
</evidence>
<name>A0A1Q4HE11_9MYCO</name>
<dbReference type="Pfam" id="PF18878">
    <property type="entry name" value="PPE-PPW"/>
    <property type="match status" value="1"/>
</dbReference>
<accession>A0A1Q4HE11</accession>
<sequence length="125" mass="12533">MGAAASSSAKRKAPEPDSAAAAAAAAAREQSRARRRRRAKRHDYGDEFADMNVGVDPDWGASGGDPSAIASDNGAGKLGFSGAARREAGAAATGLATLDGDEFGSGPRTPMLPGTWDGDGGSEAR</sequence>
<proteinExistence type="predicted"/>
<evidence type="ECO:0000256" key="1">
    <source>
        <dbReference type="SAM" id="MobiDB-lite"/>
    </source>
</evidence>
<evidence type="ECO:0000313" key="3">
    <source>
        <dbReference type="EMBL" id="OJZ65779.1"/>
    </source>
</evidence>
<reference evidence="3 4" key="1">
    <citation type="submission" date="2016-11" db="EMBL/GenBank/DDBJ databases">
        <title>Genome sequences of unsequenced Mycobacteria.</title>
        <authorList>
            <person name="Greninger A.L."/>
            <person name="Fang F."/>
            <person name="Jerome K.R."/>
        </authorList>
    </citation>
    <scope>NUCLEOTIDE SEQUENCE [LARGE SCALE GENOMIC DNA]</scope>
    <source>
        <strain evidence="3 4">M11</strain>
    </source>
</reference>
<feature type="compositionally biased region" description="Low complexity" evidence="1">
    <location>
        <begin position="16"/>
        <end position="28"/>
    </location>
</feature>
<dbReference type="Proteomes" id="UP000186438">
    <property type="component" value="Unassembled WGS sequence"/>
</dbReference>
<organism evidence="3 4">
    <name type="scientific">Mycobacterium paraffinicum</name>
    <dbReference type="NCBI Taxonomy" id="53378"/>
    <lineage>
        <taxon>Bacteria</taxon>
        <taxon>Bacillati</taxon>
        <taxon>Actinomycetota</taxon>
        <taxon>Actinomycetes</taxon>
        <taxon>Mycobacteriales</taxon>
        <taxon>Mycobacteriaceae</taxon>
        <taxon>Mycobacterium</taxon>
    </lineage>
</organism>
<evidence type="ECO:0000259" key="2">
    <source>
        <dbReference type="Pfam" id="PF18878"/>
    </source>
</evidence>
<dbReference type="STRING" id="53378.BRW65_27975"/>
<dbReference type="EMBL" id="MPNT01000046">
    <property type="protein sequence ID" value="OJZ65779.1"/>
    <property type="molecule type" value="Genomic_DNA"/>
</dbReference>
<gene>
    <name evidence="3" type="ORF">BRW65_27975</name>
</gene>
<dbReference type="AlphaFoldDB" id="A0A1Q4HE11"/>
<feature type="compositionally biased region" description="Low complexity" evidence="1">
    <location>
        <begin position="89"/>
        <end position="98"/>
    </location>
</feature>
<dbReference type="InterPro" id="IPR043641">
    <property type="entry name" value="PPE-PPW_C"/>
</dbReference>